<proteinExistence type="predicted"/>
<dbReference type="EMBL" id="LAZR01009150">
    <property type="protein sequence ID" value="KKM74377.1"/>
    <property type="molecule type" value="Genomic_DNA"/>
</dbReference>
<evidence type="ECO:0000256" key="1">
    <source>
        <dbReference type="SAM" id="MobiDB-lite"/>
    </source>
</evidence>
<gene>
    <name evidence="2" type="ORF">LCGC14_1400950</name>
</gene>
<protein>
    <submittedName>
        <fullName evidence="2">Uncharacterized protein</fullName>
    </submittedName>
</protein>
<organism evidence="2">
    <name type="scientific">marine sediment metagenome</name>
    <dbReference type="NCBI Taxonomy" id="412755"/>
    <lineage>
        <taxon>unclassified sequences</taxon>
        <taxon>metagenomes</taxon>
        <taxon>ecological metagenomes</taxon>
    </lineage>
</organism>
<feature type="non-terminal residue" evidence="2">
    <location>
        <position position="1"/>
    </location>
</feature>
<reference evidence="2" key="1">
    <citation type="journal article" date="2015" name="Nature">
        <title>Complex archaea that bridge the gap between prokaryotes and eukaryotes.</title>
        <authorList>
            <person name="Spang A."/>
            <person name="Saw J.H."/>
            <person name="Jorgensen S.L."/>
            <person name="Zaremba-Niedzwiedzka K."/>
            <person name="Martijn J."/>
            <person name="Lind A.E."/>
            <person name="van Eijk R."/>
            <person name="Schleper C."/>
            <person name="Guy L."/>
            <person name="Ettema T.J."/>
        </authorList>
    </citation>
    <scope>NUCLEOTIDE SEQUENCE</scope>
</reference>
<dbReference type="AlphaFoldDB" id="A0A0F9MYN6"/>
<accession>A0A0F9MYN6</accession>
<feature type="region of interest" description="Disordered" evidence="1">
    <location>
        <begin position="103"/>
        <end position="142"/>
    </location>
</feature>
<sequence length="1181" mass="130228">DIGGVFEEAATLARTGVPGKQVNRAIQNGIQDLGDVTVSEAGEVLEGLNLAFKDAGFDGLTHVGGIKGGKPHRVSVLFDPTDATISSGGRIPLGRSADLRITSAAEGPSPPLRGGEGVPPRKPPDSPTGLGPPKEPDPPRLPTIREVEARSAKILPEARAELAGDVADTAIPLEDFGTVQARWGERFQRNVVTRVEDMLAGHIPGISKPTAEGRAVRRAMVSADLYRVTQKARARSAVYEWAGRNRETLGLDGNGKVKAIQVAEGAEIPGGRKFFGLFDDSLTQRLDHVVEHPEKYIISPEQSRALDDLDDILEQALRLEQRAGIDVSEIAGDYFPRVLVRKPGDDPTGIKLAGRLGTRPGHAKSRFFGDIEEAWKLGYRYDTPMAALFNRLESAADAIANINAVRVVKSLGQKPSARVPQELVDAARAAREEFKAARKLASRRGATKADKLRFQEAEVTLDNHKRALRIAAQQAKDIQPKVFGRIVSPEVAQEFSRYIGKDLAESPLDQALQMARANMIWGDDSAGLVQFWTLFWRDNPTWWKAMGHGVIANLREPWAFVARNADVISRGVSVGAITPPTEFLLRSGGRFSRAFGQLPLVKQTQRMFEWTIFTGQTMRWKAMEQLSKNADDLMELAAVNRAASGTAITPGLTRAQAKSLSRTFFAGRFLISTTSVLKNAFKGGAAGAEARKILGLAFGGAFATMVGGHMALNNGKLPNLTDPDKAGFFSMRVGDVWVQPFGPFHPFIVAIFRTSRATKDIAEGKTPNSRDLQAWPRFLEGKASLGVRINIQILDALGIPLDQIRGEPFQRLKLATGEDWLRQIQEYLPIGPSEAVEALIRKGAGGAAGLSEILGGRTSIVTPFQELSEGFKEEFGREFNPQSSADWTLARQNPVTAPLVEATSARSLSRGTEGALRAEETEQKQALIEQNLELPRDAAEFTAGNLKLGDELIEKFRDLQTQMAGVLLEVDREESEAATEDDRILREIQKLNPHATKYRDAETGDTDWGAFFTDVEELKVQLTPEVRQAYEDILRGVNEDWRLVEPQVKRAIALQRDLFEIPKYLDPGKGNTEMLEYESRLREFMNFVREELDRSKREFGPDFSLTLPEAARILGKRDFNDEQLGIDAANIFSQKAKFNPARGDFLDEHQEELVPFFPGLYRRRAYQELLSDELFEVAIAR</sequence>
<comment type="caution">
    <text evidence="2">The sequence shown here is derived from an EMBL/GenBank/DDBJ whole genome shotgun (WGS) entry which is preliminary data.</text>
</comment>
<evidence type="ECO:0000313" key="2">
    <source>
        <dbReference type="EMBL" id="KKM74377.1"/>
    </source>
</evidence>
<name>A0A0F9MYN6_9ZZZZ</name>